<comment type="caution">
    <text evidence="1">The sequence shown here is derived from an EMBL/GenBank/DDBJ whole genome shotgun (WGS) entry which is preliminary data.</text>
</comment>
<accession>A0AAP4Q109</accession>
<reference evidence="1" key="1">
    <citation type="journal article" date="2023" name="Microorganisms">
        <title>Genomic Characterization of Arcobacter butzleri Strains Isolated from Various Sources in Lithuania.</title>
        <authorList>
            <person name="Uljanovas D."/>
            <person name="Golz G."/>
            <person name="Fleischmann S."/>
            <person name="Kudirkiene E."/>
            <person name="Kasetiene N."/>
            <person name="Grineviciene A."/>
            <person name="Tamuleviciene E."/>
            <person name="Aksomaitiene J."/>
            <person name="Alter T."/>
            <person name="Malakauskas M."/>
        </authorList>
    </citation>
    <scope>NUCLEOTIDE SEQUENCE</scope>
    <source>
        <strain evidence="1">H19</strain>
    </source>
</reference>
<reference evidence="1" key="2">
    <citation type="submission" date="2023-01" db="EMBL/GenBank/DDBJ databases">
        <authorList>
            <person name="Uljanovas D."/>
        </authorList>
    </citation>
    <scope>NUCLEOTIDE SEQUENCE</scope>
    <source>
        <strain evidence="1">H19</strain>
    </source>
</reference>
<dbReference type="Proteomes" id="UP001171508">
    <property type="component" value="Unassembled WGS sequence"/>
</dbReference>
<dbReference type="AlphaFoldDB" id="A0AAP4Q109"/>
<dbReference type="EMBL" id="JAQJJM010000046">
    <property type="protein sequence ID" value="MDN5133391.1"/>
    <property type="molecule type" value="Genomic_DNA"/>
</dbReference>
<name>A0AAP4Q109_9BACT</name>
<dbReference type="InterPro" id="IPR003615">
    <property type="entry name" value="HNH_nuc"/>
</dbReference>
<dbReference type="RefSeq" id="WP_260882158.1">
    <property type="nucleotide sequence ID" value="NZ_JAODDT010000018.1"/>
</dbReference>
<protein>
    <recommendedName>
        <fullName evidence="3">HNH nuclease domain-containing protein</fullName>
    </recommendedName>
</protein>
<dbReference type="CDD" id="cd00085">
    <property type="entry name" value="HNHc"/>
    <property type="match status" value="1"/>
</dbReference>
<proteinExistence type="predicted"/>
<evidence type="ECO:0008006" key="3">
    <source>
        <dbReference type="Google" id="ProtNLM"/>
    </source>
</evidence>
<gene>
    <name evidence="1" type="ORF">PJV92_11735</name>
</gene>
<organism evidence="1 2">
    <name type="scientific">Aliarcobacter butzleri</name>
    <dbReference type="NCBI Taxonomy" id="28197"/>
    <lineage>
        <taxon>Bacteria</taxon>
        <taxon>Pseudomonadati</taxon>
        <taxon>Campylobacterota</taxon>
        <taxon>Epsilonproteobacteria</taxon>
        <taxon>Campylobacterales</taxon>
        <taxon>Arcobacteraceae</taxon>
        <taxon>Aliarcobacter</taxon>
    </lineage>
</organism>
<dbReference type="Gene3D" id="1.10.30.50">
    <property type="match status" value="1"/>
</dbReference>
<evidence type="ECO:0000313" key="1">
    <source>
        <dbReference type="EMBL" id="MDN5133391.1"/>
    </source>
</evidence>
<sequence>MKKMLKLNYSNYLKNKDFNIEKAYKKIFTSSFQITTKSKNKKQIIIRNQFKTNKRNIFDDKKNKSLQEIFTKFKEKRIDEFDVIFQNKDLENILTLNQDEIINILEKNKNKSSLSKLKHVFNYDKFQSEITKFFTDNFDFRTCFYCNKDFITNFEADKEVSTFQLDHFYDKGTYPYLALSFYNLIPSCPTCNSKKVKGSANTFENNCIAPNSQNFDFHKKVKFKLLLDDSCKNLHIKSKNDIDITLKEQFTDIYDKYIEIFKLNERYKAHKDIVFNMIQKAELYPQSRLKELENLTGIPFQQIKKDIFNLIDESEDLSKQPFSKLIVDMSKELGII</sequence>
<evidence type="ECO:0000313" key="2">
    <source>
        <dbReference type="Proteomes" id="UP001171508"/>
    </source>
</evidence>